<dbReference type="InterPro" id="IPR003374">
    <property type="entry name" value="ApbE-like_sf"/>
</dbReference>
<feature type="binding site" evidence="11">
    <location>
        <position position="176"/>
    </location>
    <ligand>
        <name>Mg(2+)</name>
        <dbReference type="ChEBI" id="CHEBI:18420"/>
    </ligand>
</feature>
<dbReference type="PIRSF" id="PIRSF006268">
    <property type="entry name" value="ApbE"/>
    <property type="match status" value="1"/>
</dbReference>
<evidence type="ECO:0000313" key="12">
    <source>
        <dbReference type="EMBL" id="PZX94365.1"/>
    </source>
</evidence>
<dbReference type="OrthoDB" id="9778595at2"/>
<feature type="binding site" evidence="11">
    <location>
        <position position="292"/>
    </location>
    <ligand>
        <name>Mg(2+)</name>
        <dbReference type="ChEBI" id="CHEBI:18420"/>
    </ligand>
</feature>
<accession>A0A2W7ULW6</accession>
<evidence type="ECO:0000256" key="9">
    <source>
        <dbReference type="ARBA" id="ARBA00048540"/>
    </source>
</evidence>
<evidence type="ECO:0000256" key="7">
    <source>
        <dbReference type="ARBA" id="ARBA00022842"/>
    </source>
</evidence>
<keyword evidence="4 10" id="KW-0808">Transferase</keyword>
<protein>
    <recommendedName>
        <fullName evidence="2 10">FAD:protein FMN transferase</fullName>
        <ecNumber evidence="1 10">2.7.1.180</ecNumber>
    </recommendedName>
    <alternativeName>
        <fullName evidence="8 10">Flavin transferase</fullName>
    </alternativeName>
</protein>
<comment type="caution">
    <text evidence="12">The sequence shown here is derived from an EMBL/GenBank/DDBJ whole genome shotgun (WGS) entry which is preliminary data.</text>
</comment>
<name>A0A2W7ULW6_9FLAO</name>
<evidence type="ECO:0000256" key="8">
    <source>
        <dbReference type="ARBA" id="ARBA00031306"/>
    </source>
</evidence>
<organism evidence="12 13">
    <name type="scientific">Flavobacterium aquariorum</name>
    <dbReference type="NCBI Taxonomy" id="2217670"/>
    <lineage>
        <taxon>Bacteria</taxon>
        <taxon>Pseudomonadati</taxon>
        <taxon>Bacteroidota</taxon>
        <taxon>Flavobacteriia</taxon>
        <taxon>Flavobacteriales</taxon>
        <taxon>Flavobacteriaceae</taxon>
        <taxon>Flavobacterium</taxon>
    </lineage>
</organism>
<dbReference type="SUPFAM" id="SSF143631">
    <property type="entry name" value="ApbE-like"/>
    <property type="match status" value="1"/>
</dbReference>
<evidence type="ECO:0000256" key="4">
    <source>
        <dbReference type="ARBA" id="ARBA00022679"/>
    </source>
</evidence>
<proteinExistence type="inferred from homology"/>
<keyword evidence="13" id="KW-1185">Reference proteome</keyword>
<sequence length="338" mass="37399">MKPKYRFLPDQLLFFILIISSFSSNSQVLRKRTTMLMGGRFDITIVAKDSLSAEQNIDEVIAEITRIEYLISDWKPTSQISEVNQNAGIRPVKVDREVFELTQRALHFSEITNGGFDISFAAMDRIWKFDGSMTEMPSAEAIKKSVQKVGYKNIVLDSIQSTIFLQLEGMKIGFGALGEGYATDKCRAMMKAKGIKSGIINASGDMSTWGKQPNEKDWNIGITNPFDTDKLIAVVPINDGAVTTSGSYEKFVALDGKRYSHIINPATGYPATGLCSVTVFGPNAETANGLSTSLMVLGKTAGLNLLNQFRDYSCIMITDNGKVVKSKNFRIKKFHPRL</sequence>
<reference evidence="12 13" key="1">
    <citation type="submission" date="2018-06" db="EMBL/GenBank/DDBJ databases">
        <title>Flavobacterium sp IMCC34762, genome.</title>
        <authorList>
            <person name="Joung Y."/>
            <person name="Cho J."/>
            <person name="Song J."/>
        </authorList>
    </citation>
    <scope>NUCLEOTIDE SEQUENCE [LARGE SCALE GENOMIC DNA]</scope>
    <source>
        <strain evidence="12 13">IMCC34762</strain>
    </source>
</reference>
<dbReference type="GO" id="GO:0016740">
    <property type="term" value="F:transferase activity"/>
    <property type="evidence" value="ECO:0007669"/>
    <property type="project" value="UniProtKB-UniRule"/>
</dbReference>
<evidence type="ECO:0000256" key="3">
    <source>
        <dbReference type="ARBA" id="ARBA00022630"/>
    </source>
</evidence>
<keyword evidence="7 10" id="KW-0460">Magnesium</keyword>
<gene>
    <name evidence="12" type="ORF">DOS84_07000</name>
</gene>
<dbReference type="Gene3D" id="3.10.520.10">
    <property type="entry name" value="ApbE-like domains"/>
    <property type="match status" value="1"/>
</dbReference>
<dbReference type="PANTHER" id="PTHR30040">
    <property type="entry name" value="THIAMINE BIOSYNTHESIS LIPOPROTEIN APBE"/>
    <property type="match status" value="1"/>
</dbReference>
<comment type="similarity">
    <text evidence="10">Belongs to the ApbE family.</text>
</comment>
<dbReference type="PANTHER" id="PTHR30040:SF2">
    <property type="entry name" value="FAD:PROTEIN FMN TRANSFERASE"/>
    <property type="match status" value="1"/>
</dbReference>
<evidence type="ECO:0000313" key="13">
    <source>
        <dbReference type="Proteomes" id="UP000249177"/>
    </source>
</evidence>
<evidence type="ECO:0000256" key="6">
    <source>
        <dbReference type="ARBA" id="ARBA00022827"/>
    </source>
</evidence>
<dbReference type="InterPro" id="IPR024932">
    <property type="entry name" value="ApbE"/>
</dbReference>
<dbReference type="RefSeq" id="WP_111409399.1">
    <property type="nucleotide sequence ID" value="NZ_QKXH01000003.1"/>
</dbReference>
<evidence type="ECO:0000256" key="5">
    <source>
        <dbReference type="ARBA" id="ARBA00022723"/>
    </source>
</evidence>
<keyword evidence="6 10" id="KW-0274">FAD</keyword>
<evidence type="ECO:0000256" key="11">
    <source>
        <dbReference type="PIRSR" id="PIRSR006268-2"/>
    </source>
</evidence>
<dbReference type="GO" id="GO:0046872">
    <property type="term" value="F:metal ion binding"/>
    <property type="evidence" value="ECO:0007669"/>
    <property type="project" value="UniProtKB-UniRule"/>
</dbReference>
<dbReference type="EC" id="2.7.1.180" evidence="1 10"/>
<dbReference type="Proteomes" id="UP000249177">
    <property type="component" value="Unassembled WGS sequence"/>
</dbReference>
<dbReference type="EMBL" id="QKXH01000003">
    <property type="protein sequence ID" value="PZX94365.1"/>
    <property type="molecule type" value="Genomic_DNA"/>
</dbReference>
<dbReference type="Pfam" id="PF02424">
    <property type="entry name" value="ApbE"/>
    <property type="match status" value="1"/>
</dbReference>
<dbReference type="AlphaFoldDB" id="A0A2W7ULW6"/>
<comment type="catalytic activity">
    <reaction evidence="9 10">
        <text>L-threonyl-[protein] + FAD = FMN-L-threonyl-[protein] + AMP + H(+)</text>
        <dbReference type="Rhea" id="RHEA:36847"/>
        <dbReference type="Rhea" id="RHEA-COMP:11060"/>
        <dbReference type="Rhea" id="RHEA-COMP:11061"/>
        <dbReference type="ChEBI" id="CHEBI:15378"/>
        <dbReference type="ChEBI" id="CHEBI:30013"/>
        <dbReference type="ChEBI" id="CHEBI:57692"/>
        <dbReference type="ChEBI" id="CHEBI:74257"/>
        <dbReference type="ChEBI" id="CHEBI:456215"/>
        <dbReference type="EC" id="2.7.1.180"/>
    </reaction>
</comment>
<keyword evidence="5 10" id="KW-0479">Metal-binding</keyword>
<evidence type="ECO:0000256" key="10">
    <source>
        <dbReference type="PIRNR" id="PIRNR006268"/>
    </source>
</evidence>
<comment type="cofactor">
    <cofactor evidence="11">
        <name>Mg(2+)</name>
        <dbReference type="ChEBI" id="CHEBI:18420"/>
    </cofactor>
    <cofactor evidence="11">
        <name>Mn(2+)</name>
        <dbReference type="ChEBI" id="CHEBI:29035"/>
    </cofactor>
    <text evidence="11">Magnesium. Can also use manganese.</text>
</comment>
<evidence type="ECO:0000256" key="2">
    <source>
        <dbReference type="ARBA" id="ARBA00016337"/>
    </source>
</evidence>
<keyword evidence="3 10" id="KW-0285">Flavoprotein</keyword>
<evidence type="ECO:0000256" key="1">
    <source>
        <dbReference type="ARBA" id="ARBA00011955"/>
    </source>
</evidence>